<keyword evidence="1" id="KW-0812">Transmembrane</keyword>
<feature type="domain" description="FecR protein" evidence="2">
    <location>
        <begin position="124"/>
        <end position="217"/>
    </location>
</feature>
<dbReference type="Gene3D" id="3.55.50.30">
    <property type="match status" value="1"/>
</dbReference>
<proteinExistence type="predicted"/>
<gene>
    <name evidence="4" type="ORF">DVR12_25865</name>
</gene>
<dbReference type="Pfam" id="PF04773">
    <property type="entry name" value="FecR"/>
    <property type="match status" value="1"/>
</dbReference>
<dbReference type="PANTHER" id="PTHR30273">
    <property type="entry name" value="PERIPLASMIC SIGNAL SENSOR AND SIGMA FACTOR ACTIVATOR FECR-RELATED"/>
    <property type="match status" value="1"/>
</dbReference>
<dbReference type="GO" id="GO:0016989">
    <property type="term" value="F:sigma factor antagonist activity"/>
    <property type="evidence" value="ECO:0007669"/>
    <property type="project" value="TreeGrafter"/>
</dbReference>
<dbReference type="OrthoDB" id="923517at2"/>
<evidence type="ECO:0000259" key="3">
    <source>
        <dbReference type="Pfam" id="PF16344"/>
    </source>
</evidence>
<dbReference type="Proteomes" id="UP000260644">
    <property type="component" value="Unassembled WGS sequence"/>
</dbReference>
<organism evidence="4 5">
    <name type="scientific">Chitinophaga silvatica</name>
    <dbReference type="NCBI Taxonomy" id="2282649"/>
    <lineage>
        <taxon>Bacteria</taxon>
        <taxon>Pseudomonadati</taxon>
        <taxon>Bacteroidota</taxon>
        <taxon>Chitinophagia</taxon>
        <taxon>Chitinophagales</taxon>
        <taxon>Chitinophagaceae</taxon>
        <taxon>Chitinophaga</taxon>
    </lineage>
</organism>
<dbReference type="EMBL" id="QPMM01000017">
    <property type="protein sequence ID" value="RFS19030.1"/>
    <property type="molecule type" value="Genomic_DNA"/>
</dbReference>
<reference evidence="4 5" key="1">
    <citation type="submission" date="2018-07" db="EMBL/GenBank/DDBJ databases">
        <title>Chitinophaga K2CV101002-2 sp. nov., isolated from a monsoon evergreen broad-leaved forest soil.</title>
        <authorList>
            <person name="Lv Y."/>
        </authorList>
    </citation>
    <scope>NUCLEOTIDE SEQUENCE [LARGE SCALE GENOMIC DNA]</scope>
    <source>
        <strain evidence="4 5">GDMCC 1.1288</strain>
    </source>
</reference>
<feature type="transmembrane region" description="Helical" evidence="1">
    <location>
        <begin position="97"/>
        <end position="115"/>
    </location>
</feature>
<dbReference type="Gene3D" id="2.60.120.1440">
    <property type="match status" value="1"/>
</dbReference>
<dbReference type="PANTHER" id="PTHR30273:SF2">
    <property type="entry name" value="PROTEIN FECR"/>
    <property type="match status" value="1"/>
</dbReference>
<accession>A0A3E1Y2U7</accession>
<dbReference type="InterPro" id="IPR006860">
    <property type="entry name" value="FecR"/>
</dbReference>
<dbReference type="InterPro" id="IPR012373">
    <property type="entry name" value="Ferrdict_sens_TM"/>
</dbReference>
<comment type="caution">
    <text evidence="4">The sequence shown here is derived from an EMBL/GenBank/DDBJ whole genome shotgun (WGS) entry which is preliminary data.</text>
</comment>
<dbReference type="PIRSF" id="PIRSF018266">
    <property type="entry name" value="FecR"/>
    <property type="match status" value="1"/>
</dbReference>
<protein>
    <submittedName>
        <fullName evidence="4">DUF4974 domain-containing protein</fullName>
    </submittedName>
</protein>
<dbReference type="AlphaFoldDB" id="A0A3E1Y2U7"/>
<keyword evidence="1" id="KW-0472">Membrane</keyword>
<dbReference type="RefSeq" id="WP_116978708.1">
    <property type="nucleotide sequence ID" value="NZ_QPMM01000017.1"/>
</dbReference>
<name>A0A3E1Y2U7_9BACT</name>
<feature type="domain" description="Protein FecR C-terminal" evidence="3">
    <location>
        <begin position="262"/>
        <end position="328"/>
    </location>
</feature>
<keyword evidence="1" id="KW-1133">Transmembrane helix</keyword>
<sequence length="337" mass="38656">MEHNNYHLFTKEDFLEDTRFLEWVRYAHPEASTFWEAYQQSNPPNLEALQQARMMLLSIYSMERITPPTRLKASLWTDIQQELKSVPVVKLVPKRRIWWAAAILLPLGILTAYIIKERNATKVIASNYGELLKFRLPDSTLVQLNANSEISYKNWGDGKREIWLKGEALFEVTTIHPIASPFTVFAGDVKVEVLGTTFNIKERREEVAVFLKEGKVRVSTFNGDKSVVLQPGEYLKFTKEKTLVPQGKAKAENMLSWTDHKLQLHETSVRDILTALQDTYGYNIILEDGSLADRKINGTLSINHLNNVLFELSTILNVKIEKSNDTLTFRNTGQHGY</sequence>
<evidence type="ECO:0000313" key="5">
    <source>
        <dbReference type="Proteomes" id="UP000260644"/>
    </source>
</evidence>
<dbReference type="InterPro" id="IPR032508">
    <property type="entry name" value="FecR_C"/>
</dbReference>
<dbReference type="Pfam" id="PF16344">
    <property type="entry name" value="FecR_C"/>
    <property type="match status" value="1"/>
</dbReference>
<evidence type="ECO:0000313" key="4">
    <source>
        <dbReference type="EMBL" id="RFS19030.1"/>
    </source>
</evidence>
<keyword evidence="5" id="KW-1185">Reference proteome</keyword>
<evidence type="ECO:0000256" key="1">
    <source>
        <dbReference type="SAM" id="Phobius"/>
    </source>
</evidence>
<evidence type="ECO:0000259" key="2">
    <source>
        <dbReference type="Pfam" id="PF04773"/>
    </source>
</evidence>